<name>A0AA39VB03_ACESA</name>
<evidence type="ECO:0000313" key="2">
    <source>
        <dbReference type="EMBL" id="KAK0572382.1"/>
    </source>
</evidence>
<feature type="region of interest" description="Disordered" evidence="1">
    <location>
        <begin position="105"/>
        <end position="175"/>
    </location>
</feature>
<evidence type="ECO:0000313" key="3">
    <source>
        <dbReference type="Proteomes" id="UP001168877"/>
    </source>
</evidence>
<sequence length="175" mass="18278">MFGGKEKGLNGGERRQKRPIKHGHVTPARGGCVGHTGPEGLSGRGAHSSHTAWATRGLLATFASRALPHVLHPYLGHPNSDFKSSFAVCDFDTVCDLQARAVKNSEAASKRHAAGLAKEGVASLDGGDHSDDEDIGDGPREGVESGELPLHREVATSTPSRKGKEKVAALGVSDC</sequence>
<organism evidence="2 3">
    <name type="scientific">Acer saccharum</name>
    <name type="common">Sugar maple</name>
    <dbReference type="NCBI Taxonomy" id="4024"/>
    <lineage>
        <taxon>Eukaryota</taxon>
        <taxon>Viridiplantae</taxon>
        <taxon>Streptophyta</taxon>
        <taxon>Embryophyta</taxon>
        <taxon>Tracheophyta</taxon>
        <taxon>Spermatophyta</taxon>
        <taxon>Magnoliopsida</taxon>
        <taxon>eudicotyledons</taxon>
        <taxon>Gunneridae</taxon>
        <taxon>Pentapetalae</taxon>
        <taxon>rosids</taxon>
        <taxon>malvids</taxon>
        <taxon>Sapindales</taxon>
        <taxon>Sapindaceae</taxon>
        <taxon>Hippocastanoideae</taxon>
        <taxon>Acereae</taxon>
        <taxon>Acer</taxon>
    </lineage>
</organism>
<dbReference type="Proteomes" id="UP001168877">
    <property type="component" value="Unassembled WGS sequence"/>
</dbReference>
<feature type="compositionally biased region" description="Basic and acidic residues" evidence="1">
    <location>
        <begin position="1"/>
        <end position="14"/>
    </location>
</feature>
<reference evidence="2" key="1">
    <citation type="journal article" date="2022" name="Plant J.">
        <title>Strategies of tolerance reflected in two North American maple genomes.</title>
        <authorList>
            <person name="McEvoy S.L."/>
            <person name="Sezen U.U."/>
            <person name="Trouern-Trend A."/>
            <person name="McMahon S.M."/>
            <person name="Schaberg P.G."/>
            <person name="Yang J."/>
            <person name="Wegrzyn J.L."/>
            <person name="Swenson N.G."/>
        </authorList>
    </citation>
    <scope>NUCLEOTIDE SEQUENCE</scope>
    <source>
        <strain evidence="2">NS2018</strain>
    </source>
</reference>
<evidence type="ECO:0000256" key="1">
    <source>
        <dbReference type="SAM" id="MobiDB-lite"/>
    </source>
</evidence>
<accession>A0AA39VB03</accession>
<comment type="caution">
    <text evidence="2">The sequence shown here is derived from an EMBL/GenBank/DDBJ whole genome shotgun (WGS) entry which is preliminary data.</text>
</comment>
<dbReference type="AlphaFoldDB" id="A0AA39VB03"/>
<feature type="compositionally biased region" description="Basic and acidic residues" evidence="1">
    <location>
        <begin position="137"/>
        <end position="154"/>
    </location>
</feature>
<gene>
    <name evidence="2" type="ORF">LWI29_030770</name>
</gene>
<reference evidence="2" key="2">
    <citation type="submission" date="2023-06" db="EMBL/GenBank/DDBJ databases">
        <authorList>
            <person name="Swenson N.G."/>
            <person name="Wegrzyn J.L."/>
            <person name="Mcevoy S.L."/>
        </authorList>
    </citation>
    <scope>NUCLEOTIDE SEQUENCE</scope>
    <source>
        <strain evidence="2">NS2018</strain>
        <tissue evidence="2">Leaf</tissue>
    </source>
</reference>
<keyword evidence="3" id="KW-1185">Reference proteome</keyword>
<protein>
    <submittedName>
        <fullName evidence="2">Uncharacterized protein</fullName>
    </submittedName>
</protein>
<proteinExistence type="predicted"/>
<feature type="compositionally biased region" description="Basic residues" evidence="1">
    <location>
        <begin position="15"/>
        <end position="24"/>
    </location>
</feature>
<feature type="region of interest" description="Disordered" evidence="1">
    <location>
        <begin position="1"/>
        <end position="48"/>
    </location>
</feature>
<dbReference type="EMBL" id="JAUESC010000388">
    <property type="protein sequence ID" value="KAK0572382.1"/>
    <property type="molecule type" value="Genomic_DNA"/>
</dbReference>